<dbReference type="RefSeq" id="WP_188955663.1">
    <property type="nucleotide sequence ID" value="NZ_BMIB01000004.1"/>
</dbReference>
<gene>
    <name evidence="2" type="ORF">GCM10011379_40040</name>
</gene>
<dbReference type="InterPro" id="IPR010364">
    <property type="entry name" value="Uncharacterised_IM_CreD"/>
</dbReference>
<evidence type="ECO:0000313" key="2">
    <source>
        <dbReference type="EMBL" id="GGH75941.1"/>
    </source>
</evidence>
<keyword evidence="1" id="KW-0812">Transmembrane</keyword>
<dbReference type="AlphaFoldDB" id="A0A917J1J8"/>
<feature type="transmembrane region" description="Helical" evidence="1">
    <location>
        <begin position="286"/>
        <end position="304"/>
    </location>
</feature>
<protein>
    <submittedName>
        <fullName evidence="2">Cell envelope integrity protein CreD</fullName>
    </submittedName>
</protein>
<name>A0A917J1J8_9BACT</name>
<evidence type="ECO:0000313" key="3">
    <source>
        <dbReference type="Proteomes" id="UP000627292"/>
    </source>
</evidence>
<feature type="transmembrane region" description="Helical" evidence="1">
    <location>
        <begin position="311"/>
        <end position="331"/>
    </location>
</feature>
<comment type="caution">
    <text evidence="2">The sequence shown here is derived from an EMBL/GenBank/DDBJ whole genome shotgun (WGS) entry which is preliminary data.</text>
</comment>
<dbReference type="PANTHER" id="PTHR30092:SF0">
    <property type="entry name" value="INNER MEMBRANE PROTEIN CRED"/>
    <property type="match status" value="1"/>
</dbReference>
<dbReference type="PIRSF" id="PIRSF004548">
    <property type="entry name" value="CreD"/>
    <property type="match status" value="1"/>
</dbReference>
<reference evidence="2" key="1">
    <citation type="journal article" date="2014" name="Int. J. Syst. Evol. Microbiol.">
        <title>Complete genome sequence of Corynebacterium casei LMG S-19264T (=DSM 44701T), isolated from a smear-ripened cheese.</title>
        <authorList>
            <consortium name="US DOE Joint Genome Institute (JGI-PGF)"/>
            <person name="Walter F."/>
            <person name="Albersmeier A."/>
            <person name="Kalinowski J."/>
            <person name="Ruckert C."/>
        </authorList>
    </citation>
    <scope>NUCLEOTIDE SEQUENCE</scope>
    <source>
        <strain evidence="2">CGMCC 1.15290</strain>
    </source>
</reference>
<dbReference type="Pfam" id="PF06123">
    <property type="entry name" value="CreD"/>
    <property type="match status" value="1"/>
</dbReference>
<dbReference type="PANTHER" id="PTHR30092">
    <property type="entry name" value="INNER MEMBRANE PROTEIN CRED"/>
    <property type="match status" value="1"/>
</dbReference>
<evidence type="ECO:0000256" key="1">
    <source>
        <dbReference type="SAM" id="Phobius"/>
    </source>
</evidence>
<keyword evidence="1" id="KW-0472">Membrane</keyword>
<dbReference type="NCBIfam" id="NF008712">
    <property type="entry name" value="PRK11715.1-1"/>
    <property type="match status" value="1"/>
</dbReference>
<reference evidence="2" key="2">
    <citation type="submission" date="2020-09" db="EMBL/GenBank/DDBJ databases">
        <authorList>
            <person name="Sun Q."/>
            <person name="Zhou Y."/>
        </authorList>
    </citation>
    <scope>NUCLEOTIDE SEQUENCE</scope>
    <source>
        <strain evidence="2">CGMCC 1.15290</strain>
    </source>
</reference>
<dbReference type="EMBL" id="BMIB01000004">
    <property type="protein sequence ID" value="GGH75941.1"/>
    <property type="molecule type" value="Genomic_DNA"/>
</dbReference>
<keyword evidence="3" id="KW-1185">Reference proteome</keyword>
<proteinExistence type="predicted"/>
<feature type="transmembrane region" description="Helical" evidence="1">
    <location>
        <begin position="337"/>
        <end position="356"/>
    </location>
</feature>
<feature type="transmembrane region" description="Helical" evidence="1">
    <location>
        <begin position="392"/>
        <end position="409"/>
    </location>
</feature>
<keyword evidence="1" id="KW-1133">Transmembrane helix</keyword>
<accession>A0A917J1J8</accession>
<sequence length="433" mass="48099">MSSKILQKALITTLLIAALMVPSCLLTNLVKERENIQQQATQEAGQKWATPQVFAGPYISVPYTGKDQHTGHVLLLPQQLNVHSELQTEERSRSIYKIMFYRTQLTVNGNFLLQKPTQIPLELLDLSKASLCIGLSDRKGIEEKMAITVNGKNYDFQPGLPDNKLQLPGLSVAFPLTTASFDSAFPFNMTAHFKGSGQLHFAPLSANSSFTMASAWPSPSFDGNTLPVSRSVTDKGFSATWKFNQANLPFTASIVHETPELKHILFGVSIVKPADQYAKTMRTIKYSLLVISLTFALFFILELLQKKPVHPIQYVLVGLALIVFYTLLLSASEFIDFDLAYVLSAVATILLITLYVKGHFKTWKTAGIFTATLAVLYSYLFCIIRLEDTALLVGSIGLFMILAVIMFLSQRINWYKLDAPAKDHSSAHPEPTI</sequence>
<organism evidence="2 3">
    <name type="scientific">Filimonas zeae</name>
    <dbReference type="NCBI Taxonomy" id="1737353"/>
    <lineage>
        <taxon>Bacteria</taxon>
        <taxon>Pseudomonadati</taxon>
        <taxon>Bacteroidota</taxon>
        <taxon>Chitinophagia</taxon>
        <taxon>Chitinophagales</taxon>
        <taxon>Chitinophagaceae</taxon>
        <taxon>Filimonas</taxon>
    </lineage>
</organism>
<dbReference type="Proteomes" id="UP000627292">
    <property type="component" value="Unassembled WGS sequence"/>
</dbReference>
<feature type="transmembrane region" description="Helical" evidence="1">
    <location>
        <begin position="368"/>
        <end position="386"/>
    </location>
</feature>
<dbReference type="GO" id="GO:0005886">
    <property type="term" value="C:plasma membrane"/>
    <property type="evidence" value="ECO:0007669"/>
    <property type="project" value="TreeGrafter"/>
</dbReference>